<dbReference type="Proteomes" id="UP001500547">
    <property type="component" value="Unassembled WGS sequence"/>
</dbReference>
<dbReference type="InterPro" id="IPR030395">
    <property type="entry name" value="GP_PDE_dom"/>
</dbReference>
<dbReference type="PANTHER" id="PTHR43620">
    <property type="entry name" value="GLYCEROPHOSPHORYL DIESTER PHOSPHODIESTERASE"/>
    <property type="match status" value="1"/>
</dbReference>
<protein>
    <recommendedName>
        <fullName evidence="2">glycerophosphodiester phosphodiesterase</fullName>
        <ecNumber evidence="2">3.1.4.46</ecNumber>
    </recommendedName>
</protein>
<dbReference type="InterPro" id="IPR017946">
    <property type="entry name" value="PLC-like_Pdiesterase_TIM-brl"/>
</dbReference>
<evidence type="ECO:0000259" key="9">
    <source>
        <dbReference type="PROSITE" id="PS51704"/>
    </source>
</evidence>
<reference evidence="11" key="1">
    <citation type="journal article" date="2019" name="Int. J. Syst. Evol. Microbiol.">
        <title>The Global Catalogue of Microorganisms (GCM) 10K type strain sequencing project: providing services to taxonomists for standard genome sequencing and annotation.</title>
        <authorList>
            <consortium name="The Broad Institute Genomics Platform"/>
            <consortium name="The Broad Institute Genome Sequencing Center for Infectious Disease"/>
            <person name="Wu L."/>
            <person name="Ma J."/>
        </authorList>
    </citation>
    <scope>NUCLEOTIDE SEQUENCE [LARGE SCALE GENOMIC DNA]</scope>
    <source>
        <strain evidence="11">JCM 18715</strain>
    </source>
</reference>
<feature type="chain" id="PRO_5046102065" description="glycerophosphodiester phosphodiesterase" evidence="8">
    <location>
        <begin position="24"/>
        <end position="417"/>
    </location>
</feature>
<evidence type="ECO:0000256" key="5">
    <source>
        <dbReference type="ARBA" id="ARBA00022801"/>
    </source>
</evidence>
<evidence type="ECO:0000256" key="6">
    <source>
        <dbReference type="ARBA" id="ARBA00047512"/>
    </source>
</evidence>
<keyword evidence="11" id="KW-1185">Reference proteome</keyword>
<dbReference type="PROSITE" id="PS51704">
    <property type="entry name" value="GP_PDE"/>
    <property type="match status" value="1"/>
</dbReference>
<evidence type="ECO:0000313" key="11">
    <source>
        <dbReference type="Proteomes" id="UP001500547"/>
    </source>
</evidence>
<comment type="catalytic activity">
    <reaction evidence="6">
        <text>a sn-glycero-3-phosphodiester + H2O = an alcohol + sn-glycerol 3-phosphate + H(+)</text>
        <dbReference type="Rhea" id="RHEA:12969"/>
        <dbReference type="ChEBI" id="CHEBI:15377"/>
        <dbReference type="ChEBI" id="CHEBI:15378"/>
        <dbReference type="ChEBI" id="CHEBI:30879"/>
        <dbReference type="ChEBI" id="CHEBI:57597"/>
        <dbReference type="ChEBI" id="CHEBI:83408"/>
        <dbReference type="EC" id="3.1.4.46"/>
    </reaction>
</comment>
<keyword evidence="3 8" id="KW-0732">Signal</keyword>
<accession>A0ABP9QTT1</accession>
<sequence>MRMSSTLLLTLAVAVLSASLAHAGDDHRYGDNRHADKKNDPSIQLGPRPAYLIEGMEEGKLKERLKSCENGPFYRSDFSIAHRGAPLQFPEHTRESYEAGAKMGAGIVECDVSFTSDGELVCRHSECDLHTTTNIVNTPLNAKCSVPWSGAGSSPKCCTSDITSAEYKTLMGKMDASVPSASTPAGYLGGTANWRTDLYTGRGTLLTLRESIRLNKELGVKHTPELKSGNPDRIKAIFGSQAAYAQKMIDILKDEGVDPRDVWAQSFDPADIAYWIRNEPKFGRQAVYLEDFDFAKPARKTLEELKQLRRDGVRIFAPPIPTLLAVTDAGEIVPSQYAKDIRAAGLDIITWSFERADLRAGAAKAGYYYGFDPTGKALKKDSDMYKALHVLARDVKIIGLFSDWPATVSYYASCMGY</sequence>
<gene>
    <name evidence="10" type="ORF">GCM10025770_25550</name>
</gene>
<feature type="domain" description="GP-PDE" evidence="9">
    <location>
        <begin position="77"/>
        <end position="382"/>
    </location>
</feature>
<organism evidence="10 11">
    <name type="scientific">Viridibacterium curvum</name>
    <dbReference type="NCBI Taxonomy" id="1101404"/>
    <lineage>
        <taxon>Bacteria</taxon>
        <taxon>Pseudomonadati</taxon>
        <taxon>Pseudomonadota</taxon>
        <taxon>Betaproteobacteria</taxon>
        <taxon>Rhodocyclales</taxon>
        <taxon>Rhodocyclaceae</taxon>
        <taxon>Viridibacterium</taxon>
    </lineage>
</organism>
<comment type="similarity">
    <text evidence="1">Belongs to the glycerophosphoryl diester phosphodiesterase family.</text>
</comment>
<feature type="region of interest" description="Disordered" evidence="7">
    <location>
        <begin position="26"/>
        <end position="47"/>
    </location>
</feature>
<name>A0ABP9QTT1_9RHOO</name>
<evidence type="ECO:0000256" key="7">
    <source>
        <dbReference type="SAM" id="MobiDB-lite"/>
    </source>
</evidence>
<feature type="compositionally biased region" description="Basic and acidic residues" evidence="7">
    <location>
        <begin position="26"/>
        <end position="40"/>
    </location>
</feature>
<proteinExistence type="inferred from homology"/>
<dbReference type="PANTHER" id="PTHR43620:SF7">
    <property type="entry name" value="GLYCEROPHOSPHODIESTER PHOSPHODIESTERASE GDPD5-RELATED"/>
    <property type="match status" value="1"/>
</dbReference>
<dbReference type="RefSeq" id="WP_345533371.1">
    <property type="nucleotide sequence ID" value="NZ_BAABLD010000008.1"/>
</dbReference>
<dbReference type="Pfam" id="PF03009">
    <property type="entry name" value="GDPD"/>
    <property type="match status" value="1"/>
</dbReference>
<dbReference type="Gene3D" id="3.20.20.190">
    <property type="entry name" value="Phosphatidylinositol (PI) phosphodiesterase"/>
    <property type="match status" value="1"/>
</dbReference>
<keyword evidence="4" id="KW-0319">Glycerol metabolism</keyword>
<evidence type="ECO:0000256" key="4">
    <source>
        <dbReference type="ARBA" id="ARBA00022798"/>
    </source>
</evidence>
<dbReference type="EMBL" id="BAABLD010000008">
    <property type="protein sequence ID" value="GAA5167233.1"/>
    <property type="molecule type" value="Genomic_DNA"/>
</dbReference>
<dbReference type="SUPFAM" id="SSF51695">
    <property type="entry name" value="PLC-like phosphodiesterases"/>
    <property type="match status" value="1"/>
</dbReference>
<feature type="signal peptide" evidence="8">
    <location>
        <begin position="1"/>
        <end position="23"/>
    </location>
</feature>
<dbReference type="EC" id="3.1.4.46" evidence="2"/>
<evidence type="ECO:0000256" key="2">
    <source>
        <dbReference type="ARBA" id="ARBA00012247"/>
    </source>
</evidence>
<evidence type="ECO:0000313" key="10">
    <source>
        <dbReference type="EMBL" id="GAA5167233.1"/>
    </source>
</evidence>
<keyword evidence="5" id="KW-0378">Hydrolase</keyword>
<evidence type="ECO:0000256" key="8">
    <source>
        <dbReference type="SAM" id="SignalP"/>
    </source>
</evidence>
<comment type="caution">
    <text evidence="10">The sequence shown here is derived from an EMBL/GenBank/DDBJ whole genome shotgun (WGS) entry which is preliminary data.</text>
</comment>
<evidence type="ECO:0000256" key="1">
    <source>
        <dbReference type="ARBA" id="ARBA00007277"/>
    </source>
</evidence>
<evidence type="ECO:0000256" key="3">
    <source>
        <dbReference type="ARBA" id="ARBA00022729"/>
    </source>
</evidence>